<dbReference type="Proteomes" id="UP000290189">
    <property type="component" value="Unassembled WGS sequence"/>
</dbReference>
<evidence type="ECO:0000313" key="4">
    <source>
        <dbReference type="Proteomes" id="UP000039324"/>
    </source>
</evidence>
<proteinExistence type="predicted"/>
<dbReference type="AlphaFoldDB" id="A0A0G4J753"/>
<geneLocation type="mitochondrion" evidence="3"/>
<reference evidence="3 5" key="2">
    <citation type="submission" date="2018-03" db="EMBL/GenBank/DDBJ databases">
        <authorList>
            <person name="Fogelqvist J."/>
        </authorList>
    </citation>
    <scope>NUCLEOTIDE SEQUENCE [LARGE SCALE GENOMIC DNA]</scope>
</reference>
<keyword evidence="4" id="KW-1185">Reference proteome</keyword>
<evidence type="ECO:0000313" key="2">
    <source>
        <dbReference type="EMBL" id="CEP03174.1"/>
    </source>
</evidence>
<feature type="compositionally biased region" description="Low complexity" evidence="1">
    <location>
        <begin position="29"/>
        <end position="39"/>
    </location>
</feature>
<organism evidence="2 4">
    <name type="scientific">Plasmodiophora brassicae</name>
    <name type="common">Clubroot disease agent</name>
    <dbReference type="NCBI Taxonomy" id="37360"/>
    <lineage>
        <taxon>Eukaryota</taxon>
        <taxon>Sar</taxon>
        <taxon>Rhizaria</taxon>
        <taxon>Endomyxa</taxon>
        <taxon>Phytomyxea</taxon>
        <taxon>Plasmodiophorida</taxon>
        <taxon>Plasmodiophoridae</taxon>
        <taxon>Plasmodiophora</taxon>
    </lineage>
</organism>
<reference evidence="2 4" key="1">
    <citation type="submission" date="2015-02" db="EMBL/GenBank/DDBJ databases">
        <authorList>
            <person name="Chooi Y.-H."/>
        </authorList>
    </citation>
    <scope>NUCLEOTIDE SEQUENCE [LARGE SCALE GENOMIC DNA]</scope>
    <source>
        <strain evidence="2">E3</strain>
    </source>
</reference>
<feature type="compositionally biased region" description="Low complexity" evidence="1">
    <location>
        <begin position="128"/>
        <end position="145"/>
    </location>
</feature>
<name>A0A0G4J753_PLABS</name>
<evidence type="ECO:0000256" key="1">
    <source>
        <dbReference type="SAM" id="MobiDB-lite"/>
    </source>
</evidence>
<accession>A0A0G4J753</accession>
<evidence type="ECO:0000313" key="5">
    <source>
        <dbReference type="Proteomes" id="UP000290189"/>
    </source>
</evidence>
<keyword evidence="3" id="KW-0496">Mitochondrion</keyword>
<dbReference type="EMBL" id="CDSF01000144">
    <property type="protein sequence ID" value="CEP03174.1"/>
    <property type="molecule type" value="Genomic_DNA"/>
</dbReference>
<gene>
    <name evidence="2" type="ORF">PBRA_002934</name>
    <name evidence="3" type="ORF">PLBR_LOCUS2633</name>
</gene>
<evidence type="ECO:0000313" key="3">
    <source>
        <dbReference type="EMBL" id="SPQ95418.1"/>
    </source>
</evidence>
<dbReference type="EMBL" id="OVEO01000004">
    <property type="protein sequence ID" value="SPQ95418.1"/>
    <property type="molecule type" value="Genomic_DNA"/>
</dbReference>
<sequence length="162" mass="17309">MEVLDLTYPSSGDETGDATVATVPAAVQSSVPPAVSLVSSDDDGSDSDVPFAARLAADDAVSDREGVPPVDEAVERRRLEARQAALQRTHQVRERQNAPLIRARSSRPLQRLKHAPRQEVDLLPPPVISSAASAPSWAKSSPGASRQKRLRQIALSAPPPLR</sequence>
<feature type="region of interest" description="Disordered" evidence="1">
    <location>
        <begin position="29"/>
        <end position="49"/>
    </location>
</feature>
<protein>
    <submittedName>
        <fullName evidence="2">Uncharacterized protein</fullName>
    </submittedName>
</protein>
<dbReference type="Proteomes" id="UP000039324">
    <property type="component" value="Unassembled WGS sequence"/>
</dbReference>
<feature type="region of interest" description="Disordered" evidence="1">
    <location>
        <begin position="86"/>
        <end position="162"/>
    </location>
</feature>